<dbReference type="AlphaFoldDB" id="A0A4T0VPA9"/>
<protein>
    <submittedName>
        <fullName evidence="2">Uncharacterized protein</fullName>
    </submittedName>
</protein>
<dbReference type="PANTHER" id="PTHR35392">
    <property type="entry name" value="ZN(II)2CYS6 TRANSCRIPTION FACTOR (EUROFUNG)-RELATED-RELATED"/>
    <property type="match status" value="1"/>
</dbReference>
<gene>
    <name evidence="2" type="ORF">CH35J_009075</name>
</gene>
<feature type="region of interest" description="Disordered" evidence="1">
    <location>
        <begin position="1"/>
        <end position="52"/>
    </location>
</feature>
<dbReference type="OrthoDB" id="5425448at2759"/>
<accession>A0A4T0VPA9</accession>
<evidence type="ECO:0000256" key="1">
    <source>
        <dbReference type="SAM" id="MobiDB-lite"/>
    </source>
</evidence>
<comment type="caution">
    <text evidence="2">The sequence shown here is derived from an EMBL/GenBank/DDBJ whole genome shotgun (WGS) entry which is preliminary data.</text>
</comment>
<evidence type="ECO:0000313" key="3">
    <source>
        <dbReference type="Proteomes" id="UP000305883"/>
    </source>
</evidence>
<evidence type="ECO:0000313" key="2">
    <source>
        <dbReference type="EMBL" id="TIC94202.1"/>
    </source>
</evidence>
<feature type="compositionally biased region" description="Low complexity" evidence="1">
    <location>
        <begin position="1"/>
        <end position="14"/>
    </location>
</feature>
<dbReference type="Proteomes" id="UP000305883">
    <property type="component" value="Unassembled WGS sequence"/>
</dbReference>
<sequence length="810" mass="89632">MAHFSSNNPSNPFSWAGQAVDDPFGQKWLPNTDGHDDPAAQPAGPARLLSTDAPRNDASLIKDFNDELPDPEVQDGLLSQSSWLLVNGAAADHTDLPFDLAIDNGIDFDVAKPASYDLARTSSQASSTGVDEDDLHDFAFSTCYGDDIVNDPNSPATSFSDVLISANQSLENSPVSSRCPYLSMHTGSPGPAIPSWSRNTTNASRPSVANVNSNSNSNLFPGIGPAGMPGSFPRQNVSALSMGLADQGLHPTGSSPSSEYFEQWSSQAGDDSIDTLGMNIWNGLALPEGFFPSMESQLGPSFVIVPPETPDVTMGGLDDATVPETQAPSQTHPIDYYLSANYAAAQPTEPRSVPARPIPQALTATGANRLSVPARPRRRTSDPVRPGSPRQWIILAFSDYAQPSLQGTQGGPMDPVSRGQAKETRNKKMVCIRCKHSKQKCNRSDESIDGSCVGCERHGGSQRWPGPCVKAHFEDLILSGSCNYVSSHAIYHPTLDGTTRIRRVLPKHINVKEVITRLDRVRRQFNFKVYQEGEPLYVLDLDACHEYLQGLRQQMDTTIFKFSTFINREILRTDTRNDDWERCMTQTTTGDLLTLLCNINNMPSRASFSYVAKPYYAAPGAAAEWPINVEDPDEADNLILAAQLSRIICRKLEVKAYQHLQRLLHEWGTMDDDKVLPFLQSLGRILLTLRWRLSWWVEVPENVSMGDDEFDDDDDEDEDASRRHAELRVHTLCRVLYFYYCCVRRRLPVWTNIDTLRGIHSRYPDTESKVRDDFPGDESLAGFEAWMSRGRQLIAEAGVVSRLRSMGLSA</sequence>
<name>A0A4T0VPA9_9PEZI</name>
<reference evidence="2 3" key="1">
    <citation type="journal article" date="2019" name="Genome Biol. Evol.">
        <title>Genomic Plasticity Mediated by Transposable Elements in the Plant Pathogenic Fungus Colletotrichum higginsianum.</title>
        <authorList>
            <person name="Tsushima A."/>
            <person name="Gan P."/>
            <person name="Kumakura N."/>
            <person name="Narusaka M."/>
            <person name="Takano Y."/>
            <person name="Narusaka Y."/>
            <person name="Shirasu K."/>
        </authorList>
    </citation>
    <scope>NUCLEOTIDE SEQUENCE [LARGE SCALE GENOMIC DNA]</scope>
    <source>
        <strain evidence="2 3">MAFF305635-RFP</strain>
    </source>
</reference>
<dbReference type="EMBL" id="MWPZ01000007">
    <property type="protein sequence ID" value="TIC94202.1"/>
    <property type="molecule type" value="Genomic_DNA"/>
</dbReference>
<dbReference type="InterPro" id="IPR052973">
    <property type="entry name" value="Fungal_sec-metab_reg_TF"/>
</dbReference>
<organism evidence="2 3">
    <name type="scientific">Colletotrichum higginsianum</name>
    <dbReference type="NCBI Taxonomy" id="80884"/>
    <lineage>
        <taxon>Eukaryota</taxon>
        <taxon>Fungi</taxon>
        <taxon>Dikarya</taxon>
        <taxon>Ascomycota</taxon>
        <taxon>Pezizomycotina</taxon>
        <taxon>Sordariomycetes</taxon>
        <taxon>Hypocreomycetidae</taxon>
        <taxon>Glomerellales</taxon>
        <taxon>Glomerellaceae</taxon>
        <taxon>Colletotrichum</taxon>
        <taxon>Colletotrichum destructivum species complex</taxon>
    </lineage>
</organism>
<proteinExistence type="predicted"/>